<dbReference type="Pfam" id="PF00126">
    <property type="entry name" value="HTH_1"/>
    <property type="match status" value="1"/>
</dbReference>
<dbReference type="Pfam" id="PF03466">
    <property type="entry name" value="LysR_substrate"/>
    <property type="match status" value="2"/>
</dbReference>
<reference evidence="7 8" key="1">
    <citation type="submission" date="2021-01" db="EMBL/GenBank/DDBJ databases">
        <title>Whole genome shotgun sequence of Microbispora corallina NBRC 16416.</title>
        <authorList>
            <person name="Komaki H."/>
            <person name="Tamura T."/>
        </authorList>
    </citation>
    <scope>NUCLEOTIDE SEQUENCE [LARGE SCALE GENOMIC DNA]</scope>
    <source>
        <strain evidence="7 8">NBRC 16416</strain>
    </source>
</reference>
<dbReference type="InterPro" id="IPR036390">
    <property type="entry name" value="WH_DNA-bd_sf"/>
</dbReference>
<dbReference type="PROSITE" id="PS50931">
    <property type="entry name" value="HTH_LYSR"/>
    <property type="match status" value="1"/>
</dbReference>
<keyword evidence="4" id="KW-0804">Transcription</keyword>
<keyword evidence="3" id="KW-0238">DNA-binding</keyword>
<dbReference type="RefSeq" id="WP_204056460.1">
    <property type="nucleotide sequence ID" value="NZ_BAAAGP010000002.1"/>
</dbReference>
<accession>A0ABQ4FVQ9</accession>
<feature type="region of interest" description="Disordered" evidence="5">
    <location>
        <begin position="178"/>
        <end position="200"/>
    </location>
</feature>
<evidence type="ECO:0000256" key="5">
    <source>
        <dbReference type="SAM" id="MobiDB-lite"/>
    </source>
</evidence>
<proteinExistence type="inferred from homology"/>
<dbReference type="SUPFAM" id="SSF53850">
    <property type="entry name" value="Periplasmic binding protein-like II"/>
    <property type="match status" value="1"/>
</dbReference>
<evidence type="ECO:0000256" key="4">
    <source>
        <dbReference type="ARBA" id="ARBA00023163"/>
    </source>
</evidence>
<dbReference type="Gene3D" id="1.10.10.10">
    <property type="entry name" value="Winged helix-like DNA-binding domain superfamily/Winged helix DNA-binding domain"/>
    <property type="match status" value="1"/>
</dbReference>
<evidence type="ECO:0000313" key="7">
    <source>
        <dbReference type="EMBL" id="GIH38871.1"/>
    </source>
</evidence>
<evidence type="ECO:0000256" key="2">
    <source>
        <dbReference type="ARBA" id="ARBA00023015"/>
    </source>
</evidence>
<dbReference type="EMBL" id="BOOC01000005">
    <property type="protein sequence ID" value="GIH38871.1"/>
    <property type="molecule type" value="Genomic_DNA"/>
</dbReference>
<sequence length="338" mass="34964">MLDVRRLRLLCDLSHLGTIAAVAKAHTYTPSAVSQQLSLLEREAGVALLERTGRRVAFTPAGRLLVEHAETVLAALERTSAALAAMATGLTGPLRIGAFPTAVRTLLPAALVELGRRHPGLELMVTELDPVAVPAALRERRLDVGLLHDYDVVPVDPDPALDTAPLLDETVFLALPAAMPPAEPRPPAEPQPAAAGSAAPGASAAASAGASAAASAGAATGWDGDPLVRVRDAGWIMASPGTLCHDVMLQVCRAAGYTPRARHHADDFATVLALVAAGQGVSLVPQLAAAEPPAGVRLVPLPTRRRTRVAYRRGAAAHPAVAAFVSALRASTVEFLAR</sequence>
<dbReference type="PANTHER" id="PTHR30346">
    <property type="entry name" value="TRANSCRIPTIONAL DUAL REGULATOR HCAR-RELATED"/>
    <property type="match status" value="1"/>
</dbReference>
<dbReference type="PANTHER" id="PTHR30346:SF29">
    <property type="entry name" value="LYSR SUBSTRATE-BINDING"/>
    <property type="match status" value="1"/>
</dbReference>
<evidence type="ECO:0000259" key="6">
    <source>
        <dbReference type="PROSITE" id="PS50931"/>
    </source>
</evidence>
<dbReference type="InterPro" id="IPR005119">
    <property type="entry name" value="LysR_subst-bd"/>
</dbReference>
<comment type="similarity">
    <text evidence="1">Belongs to the LysR transcriptional regulatory family.</text>
</comment>
<feature type="domain" description="HTH lysR-type" evidence="6">
    <location>
        <begin position="2"/>
        <end position="59"/>
    </location>
</feature>
<dbReference type="InterPro" id="IPR036388">
    <property type="entry name" value="WH-like_DNA-bd_sf"/>
</dbReference>
<protein>
    <recommendedName>
        <fullName evidence="6">HTH lysR-type domain-containing protein</fullName>
    </recommendedName>
</protein>
<keyword evidence="2" id="KW-0805">Transcription regulation</keyword>
<keyword evidence="8" id="KW-1185">Reference proteome</keyword>
<dbReference type="InterPro" id="IPR000847">
    <property type="entry name" value="LysR_HTH_N"/>
</dbReference>
<comment type="caution">
    <text evidence="7">The sequence shown here is derived from an EMBL/GenBank/DDBJ whole genome shotgun (WGS) entry which is preliminary data.</text>
</comment>
<evidence type="ECO:0000313" key="8">
    <source>
        <dbReference type="Proteomes" id="UP000603904"/>
    </source>
</evidence>
<dbReference type="Gene3D" id="3.40.190.10">
    <property type="entry name" value="Periplasmic binding protein-like II"/>
    <property type="match status" value="3"/>
</dbReference>
<evidence type="ECO:0000256" key="1">
    <source>
        <dbReference type="ARBA" id="ARBA00009437"/>
    </source>
</evidence>
<dbReference type="Proteomes" id="UP000603904">
    <property type="component" value="Unassembled WGS sequence"/>
</dbReference>
<feature type="compositionally biased region" description="Low complexity" evidence="5">
    <location>
        <begin position="191"/>
        <end position="200"/>
    </location>
</feature>
<name>A0ABQ4FVQ9_9ACTN</name>
<feature type="compositionally biased region" description="Pro residues" evidence="5">
    <location>
        <begin position="178"/>
        <end position="190"/>
    </location>
</feature>
<organism evidence="7 8">
    <name type="scientific">Microbispora corallina</name>
    <dbReference type="NCBI Taxonomy" id="83302"/>
    <lineage>
        <taxon>Bacteria</taxon>
        <taxon>Bacillati</taxon>
        <taxon>Actinomycetota</taxon>
        <taxon>Actinomycetes</taxon>
        <taxon>Streptosporangiales</taxon>
        <taxon>Streptosporangiaceae</taxon>
        <taxon>Microbispora</taxon>
    </lineage>
</organism>
<gene>
    <name evidence="7" type="ORF">Mco01_18710</name>
</gene>
<dbReference type="SUPFAM" id="SSF46785">
    <property type="entry name" value="Winged helix' DNA-binding domain"/>
    <property type="match status" value="1"/>
</dbReference>
<evidence type="ECO:0000256" key="3">
    <source>
        <dbReference type="ARBA" id="ARBA00023125"/>
    </source>
</evidence>